<dbReference type="Proteomes" id="UP000217153">
    <property type="component" value="Chromosome"/>
</dbReference>
<keyword evidence="4 7" id="KW-0418">Kinase</keyword>
<dbReference type="Gene3D" id="3.30.200.20">
    <property type="entry name" value="Phosphorylase Kinase, domain 1"/>
    <property type="match status" value="1"/>
</dbReference>
<dbReference type="Pfam" id="PF01636">
    <property type="entry name" value="APH"/>
    <property type="match status" value="1"/>
</dbReference>
<keyword evidence="2" id="KW-0808">Transferase</keyword>
<evidence type="ECO:0000313" key="7">
    <source>
        <dbReference type="EMBL" id="ASY09672.1"/>
    </source>
</evidence>
<dbReference type="PANTHER" id="PTHR34273:SF2">
    <property type="entry name" value="METHYLTHIORIBOSE KINASE"/>
    <property type="match status" value="1"/>
</dbReference>
<gene>
    <name evidence="7" type="ORF">B1s21122_04965</name>
</gene>
<evidence type="ECO:0000256" key="5">
    <source>
        <dbReference type="ARBA" id="ARBA00022840"/>
    </source>
</evidence>
<dbReference type="PANTHER" id="PTHR34273">
    <property type="entry name" value="METHYLTHIORIBOSE KINASE"/>
    <property type="match status" value="1"/>
</dbReference>
<reference evidence="8" key="1">
    <citation type="submission" date="2016-10" db="EMBL/GenBank/DDBJ databases">
        <title>High microdiversification within the ubiquitous acI lineage of Actinobacteria.</title>
        <authorList>
            <person name="Neuenschwander S.M."/>
            <person name="Salcher M."/>
            <person name="Ghai R."/>
            <person name="Pernthaler J."/>
        </authorList>
    </citation>
    <scope>NUCLEOTIDE SEQUENCE [LARGE SCALE GENOMIC DNA]</scope>
</reference>
<sequence>MSVELLNQDTVVEYLIDKKVISSGDNPQVEVLTGGVSNVVLAITTSNQKLVLKQALAELAVSEKWEADQRRAIVEADALNLFNQLSPDQVPKLVFLDPLRFILVLERVPVGSTVWKSDLLAGVINPDIGAKLGKTLATWHNYGQENPQVKLKFTEDALFDQLRIDPFYRFVAAKNPQIEVAIRKLINELEADKTTIVHGDFSPKNIMVAMNDEIYILDFEVAHVGNPVFDLAFLIAHLVCKFFRTDDRLHAKLLANTAAAFVKEYEKIRPISPSVAKHAALIALARVEGKSPVNYLSVEQQRKLQSFTKAILGNNANLTVAQLFEMSAK</sequence>
<dbReference type="AlphaFoldDB" id="A0A249JYT7"/>
<feature type="domain" description="Aminoglycoside phosphotransferase" evidence="6">
    <location>
        <begin position="29"/>
        <end position="244"/>
    </location>
</feature>
<dbReference type="InterPro" id="IPR002575">
    <property type="entry name" value="Aminoglycoside_PTrfase"/>
</dbReference>
<dbReference type="GO" id="GO:0004672">
    <property type="term" value="F:protein kinase activity"/>
    <property type="evidence" value="ECO:0007669"/>
    <property type="project" value="InterPro"/>
</dbReference>
<keyword evidence="3" id="KW-0547">Nucleotide-binding</keyword>
<dbReference type="Gene3D" id="3.90.1200.10">
    <property type="match status" value="1"/>
</dbReference>
<comment type="similarity">
    <text evidence="1">Belongs to the methylthioribose kinase family.</text>
</comment>
<evidence type="ECO:0000259" key="6">
    <source>
        <dbReference type="Pfam" id="PF01636"/>
    </source>
</evidence>
<keyword evidence="8" id="KW-1185">Reference proteome</keyword>
<evidence type="ECO:0000256" key="1">
    <source>
        <dbReference type="ARBA" id="ARBA00010165"/>
    </source>
</evidence>
<proteinExistence type="inferred from homology"/>
<accession>A0A249JYT7</accession>
<dbReference type="KEGG" id="abam:B1s21122_04965"/>
<dbReference type="InterPro" id="IPR008266">
    <property type="entry name" value="Tyr_kinase_AS"/>
</dbReference>
<dbReference type="EMBL" id="CP016768">
    <property type="protein sequence ID" value="ASY09672.1"/>
    <property type="molecule type" value="Genomic_DNA"/>
</dbReference>
<dbReference type="PROSITE" id="PS00109">
    <property type="entry name" value="PROTEIN_KINASE_TYR"/>
    <property type="match status" value="1"/>
</dbReference>
<evidence type="ECO:0000256" key="3">
    <source>
        <dbReference type="ARBA" id="ARBA00022741"/>
    </source>
</evidence>
<dbReference type="SUPFAM" id="SSF56112">
    <property type="entry name" value="Protein kinase-like (PK-like)"/>
    <property type="match status" value="1"/>
</dbReference>
<evidence type="ECO:0000313" key="8">
    <source>
        <dbReference type="Proteomes" id="UP000217153"/>
    </source>
</evidence>
<name>A0A249JYT7_9ACTN</name>
<dbReference type="RefSeq" id="WP_095680978.1">
    <property type="nucleotide sequence ID" value="NZ_CP016768.2"/>
</dbReference>
<dbReference type="GO" id="GO:0005524">
    <property type="term" value="F:ATP binding"/>
    <property type="evidence" value="ECO:0007669"/>
    <property type="project" value="UniProtKB-KW"/>
</dbReference>
<evidence type="ECO:0000256" key="4">
    <source>
        <dbReference type="ARBA" id="ARBA00022777"/>
    </source>
</evidence>
<dbReference type="OrthoDB" id="7326703at2"/>
<evidence type="ECO:0000256" key="2">
    <source>
        <dbReference type="ARBA" id="ARBA00022679"/>
    </source>
</evidence>
<protein>
    <submittedName>
        <fullName evidence="7">5-methylthioribose kinase</fullName>
    </submittedName>
</protein>
<organism evidence="7 8">
    <name type="scientific">Candidatus Nanopelagicus limnae</name>
    <dbReference type="NCBI Taxonomy" id="1884634"/>
    <lineage>
        <taxon>Bacteria</taxon>
        <taxon>Bacillati</taxon>
        <taxon>Actinomycetota</taxon>
        <taxon>Actinomycetes</taxon>
        <taxon>Candidatus Nanopelagicales</taxon>
        <taxon>Candidatus Nanopelagicaceae</taxon>
        <taxon>Candidatus Nanopelagicus</taxon>
    </lineage>
</organism>
<keyword evidence="5" id="KW-0067">ATP-binding</keyword>
<dbReference type="InterPro" id="IPR011009">
    <property type="entry name" value="Kinase-like_dom_sf"/>
</dbReference>